<proteinExistence type="inferred from homology"/>
<dbReference type="RefSeq" id="WP_172242965.1">
    <property type="nucleotide sequence ID" value="NZ_BMDD01000002.1"/>
</dbReference>
<dbReference type="Pfam" id="PF01885">
    <property type="entry name" value="PTS_2-RNA"/>
    <property type="match status" value="1"/>
</dbReference>
<feature type="region of interest" description="Disordered" evidence="6">
    <location>
        <begin position="1"/>
        <end position="31"/>
    </location>
</feature>
<evidence type="ECO:0000256" key="1">
    <source>
        <dbReference type="ARBA" id="ARBA00009836"/>
    </source>
</evidence>
<comment type="function">
    <text evidence="4 5">Removes the 2'-phosphate from RNA via an intermediate in which the phosphate is ADP-ribosylated by NAD followed by a presumed transesterification to release the RNA and generate ADP-ribose 1''-2''-cyclic phosphate (APPR&gt;P). May function as an ADP-ribosylase.</text>
</comment>
<accession>A0ABQ1ZTT5</accession>
<dbReference type="InterPro" id="IPR022928">
    <property type="entry name" value="RNA_2'-PTrans_KptA"/>
</dbReference>
<evidence type="ECO:0000256" key="4">
    <source>
        <dbReference type="ARBA" id="ARBA00025212"/>
    </source>
</evidence>
<feature type="compositionally biased region" description="Basic and acidic residues" evidence="6">
    <location>
        <begin position="17"/>
        <end position="31"/>
    </location>
</feature>
<dbReference type="InterPro" id="IPR042080">
    <property type="entry name" value="RNA_2'-PTrans_N"/>
</dbReference>
<evidence type="ECO:0000313" key="7">
    <source>
        <dbReference type="EMBL" id="GGH76930.1"/>
    </source>
</evidence>
<dbReference type="HAMAP" id="MF_00299">
    <property type="entry name" value="KptA"/>
    <property type="match status" value="1"/>
</dbReference>
<name>A0ABQ1ZTT5_9BACL</name>
<dbReference type="PANTHER" id="PTHR12684">
    <property type="entry name" value="PUTATIVE PHOSPHOTRANSFERASE"/>
    <property type="match status" value="1"/>
</dbReference>
<dbReference type="PANTHER" id="PTHR12684:SF2">
    <property type="entry name" value="TRNA 2'-PHOSPHOTRANSFERASE 1"/>
    <property type="match status" value="1"/>
</dbReference>
<dbReference type="EC" id="2.7.1.-" evidence="5"/>
<dbReference type="Gene3D" id="3.20.170.30">
    <property type="match status" value="1"/>
</dbReference>
<organism evidence="7 8">
    <name type="scientific">Saccharibacillus endophyticus</name>
    <dbReference type="NCBI Taxonomy" id="2060666"/>
    <lineage>
        <taxon>Bacteria</taxon>
        <taxon>Bacillati</taxon>
        <taxon>Bacillota</taxon>
        <taxon>Bacilli</taxon>
        <taxon>Bacillales</taxon>
        <taxon>Paenibacillaceae</taxon>
        <taxon>Saccharibacillus</taxon>
    </lineage>
</organism>
<keyword evidence="3 5" id="KW-0520">NAD</keyword>
<evidence type="ECO:0000256" key="5">
    <source>
        <dbReference type="HAMAP-Rule" id="MF_00299"/>
    </source>
</evidence>
<evidence type="ECO:0000313" key="8">
    <source>
        <dbReference type="Proteomes" id="UP000605427"/>
    </source>
</evidence>
<dbReference type="Proteomes" id="UP000605427">
    <property type="component" value="Unassembled WGS sequence"/>
</dbReference>
<reference evidence="8" key="1">
    <citation type="journal article" date="2019" name="Int. J. Syst. Evol. Microbiol.">
        <title>The Global Catalogue of Microorganisms (GCM) 10K type strain sequencing project: providing services to taxonomists for standard genome sequencing and annotation.</title>
        <authorList>
            <consortium name="The Broad Institute Genomics Platform"/>
            <consortium name="The Broad Institute Genome Sequencing Center for Infectious Disease"/>
            <person name="Wu L."/>
            <person name="Ma J."/>
        </authorList>
    </citation>
    <scope>NUCLEOTIDE SEQUENCE [LARGE SCALE GENOMIC DNA]</scope>
    <source>
        <strain evidence="8">CCM 8702</strain>
    </source>
</reference>
<comment type="similarity">
    <text evidence="1 5">Belongs to the KptA/TPT1 family.</text>
</comment>
<dbReference type="EMBL" id="BMDD01000002">
    <property type="protein sequence ID" value="GGH76930.1"/>
    <property type="molecule type" value="Genomic_DNA"/>
</dbReference>
<dbReference type="InterPro" id="IPR002745">
    <property type="entry name" value="Ptrans_KptA/Tpt1"/>
</dbReference>
<keyword evidence="8" id="KW-1185">Reference proteome</keyword>
<comment type="caution">
    <text evidence="7">The sequence shown here is derived from an EMBL/GenBank/DDBJ whole genome shotgun (WGS) entry which is preliminary data.</text>
</comment>
<dbReference type="Gene3D" id="1.10.10.970">
    <property type="entry name" value="RNA 2'-phosphotransferase, Tpt1/KptA family, N-terminal domain"/>
    <property type="match status" value="1"/>
</dbReference>
<dbReference type="SUPFAM" id="SSF56399">
    <property type="entry name" value="ADP-ribosylation"/>
    <property type="match status" value="1"/>
</dbReference>
<sequence length="233" mass="25860">MSKNNKKSGGGNPYRGQSREPKLSTAEQDKKISKLMSMMLRHSPEDFGLTLDPEDGSCGLDELLAAVRERTGYAETTEEDIRGVVRRSDKQRFEILEPADEAEKGASAEKAPEPRIRARYGHSFGRVTYPQSTPPTVLYHGTGRQALPSIEEHGLLPMGREYVHLSAETSFAALAGRRKGKLIMLRIDSAAAMREGIVFYDAGSGVWLAERIPPNLIKLDETYEDKPEPRSKS</sequence>
<gene>
    <name evidence="5" type="primary">kptA</name>
    <name evidence="7" type="ORF">GCM10007362_19920</name>
</gene>
<evidence type="ECO:0000256" key="3">
    <source>
        <dbReference type="ARBA" id="ARBA00023027"/>
    </source>
</evidence>
<keyword evidence="2 5" id="KW-0808">Transferase</keyword>
<dbReference type="InterPro" id="IPR042081">
    <property type="entry name" value="RNA_2'-PTrans_C"/>
</dbReference>
<evidence type="ECO:0000256" key="6">
    <source>
        <dbReference type="SAM" id="MobiDB-lite"/>
    </source>
</evidence>
<evidence type="ECO:0000256" key="2">
    <source>
        <dbReference type="ARBA" id="ARBA00022679"/>
    </source>
</evidence>
<protein>
    <recommendedName>
        <fullName evidence="5">Probable RNA 2'-phosphotransferase</fullName>
        <ecNumber evidence="5">2.7.1.-</ecNumber>
    </recommendedName>
</protein>